<keyword evidence="2" id="KW-1185">Reference proteome</keyword>
<evidence type="ECO:0000313" key="2">
    <source>
        <dbReference type="Proteomes" id="UP000701801"/>
    </source>
</evidence>
<dbReference type="SUPFAM" id="SSF51735">
    <property type="entry name" value="NAD(P)-binding Rossmann-fold domains"/>
    <property type="match status" value="1"/>
</dbReference>
<name>A0A9N9M582_9HELO</name>
<accession>A0A9N9M582</accession>
<protein>
    <submittedName>
        <fullName evidence="1">Uncharacterized protein</fullName>
    </submittedName>
</protein>
<dbReference type="EMBL" id="CAJVRM010000724">
    <property type="protein sequence ID" value="CAG8983331.1"/>
    <property type="molecule type" value="Genomic_DNA"/>
</dbReference>
<sequence>MKLIVTGATGFVGTEVLRQALRNPEITEIIALARKHVDPLQDSGDGTRKLRSVVHEDWTALYYPWIEEYGGVCEEAVQGRTEAQILDFAKENEGVEVTITKPAGIGGPGREGVNEAMRPVFAAFGDVPEVHVEVLVGVMLGVCGRGCERDTLWPRDLVGGEGGL</sequence>
<organism evidence="1 2">
    <name type="scientific">Hymenoscyphus albidus</name>
    <dbReference type="NCBI Taxonomy" id="595503"/>
    <lineage>
        <taxon>Eukaryota</taxon>
        <taxon>Fungi</taxon>
        <taxon>Dikarya</taxon>
        <taxon>Ascomycota</taxon>
        <taxon>Pezizomycotina</taxon>
        <taxon>Leotiomycetes</taxon>
        <taxon>Helotiales</taxon>
        <taxon>Helotiaceae</taxon>
        <taxon>Hymenoscyphus</taxon>
    </lineage>
</organism>
<comment type="caution">
    <text evidence="1">The sequence shown here is derived from an EMBL/GenBank/DDBJ whole genome shotgun (WGS) entry which is preliminary data.</text>
</comment>
<proteinExistence type="predicted"/>
<reference evidence="1" key="1">
    <citation type="submission" date="2021-07" db="EMBL/GenBank/DDBJ databases">
        <authorList>
            <person name="Durling M."/>
        </authorList>
    </citation>
    <scope>NUCLEOTIDE SEQUENCE</scope>
</reference>
<gene>
    <name evidence="1" type="ORF">HYALB_00007459</name>
</gene>
<dbReference type="InterPro" id="IPR036291">
    <property type="entry name" value="NAD(P)-bd_dom_sf"/>
</dbReference>
<dbReference type="Proteomes" id="UP000701801">
    <property type="component" value="Unassembled WGS sequence"/>
</dbReference>
<dbReference type="AlphaFoldDB" id="A0A9N9M582"/>
<dbReference type="Gene3D" id="3.40.50.720">
    <property type="entry name" value="NAD(P)-binding Rossmann-like Domain"/>
    <property type="match status" value="1"/>
</dbReference>
<evidence type="ECO:0000313" key="1">
    <source>
        <dbReference type="EMBL" id="CAG8983331.1"/>
    </source>
</evidence>
<dbReference type="OrthoDB" id="3535423at2759"/>